<keyword evidence="2" id="KW-1185">Reference proteome</keyword>
<dbReference type="OrthoDB" id="5589102at2"/>
<protein>
    <submittedName>
        <fullName evidence="1">Uncharacterized protein</fullName>
    </submittedName>
</protein>
<reference evidence="1 2" key="1">
    <citation type="submission" date="2016-05" db="EMBL/GenBank/DDBJ databases">
        <title>Genomic and physiological characterization of Planctopirus sp. isolated from fresh water lake.</title>
        <authorList>
            <person name="Subhash Y."/>
            <person name="Ramana C."/>
        </authorList>
    </citation>
    <scope>NUCLEOTIDE SEQUENCE [LARGE SCALE GENOMIC DNA]</scope>
    <source>
        <strain evidence="1 2">JC280</strain>
    </source>
</reference>
<dbReference type="Pfam" id="PF10071">
    <property type="entry name" value="DUF2310"/>
    <property type="match status" value="1"/>
</dbReference>
<sequence>MTDDVPAQITLFPPSSDIETSYWGSLAPTLWHAGLIWRDYEQVAFNLNPVELRIWCTFTDREAFNAWRQHELVAKRCPEILASKIEVIETTTPWARHDERCTCEESSAFGLNGHGFGNRKSVLYCCDCLGYFPNHRILELIGNIYGQLQSWALISGHVYDIWMLTADLENWALNELRSPTSELNSSGREFTRLVRERTGKQVWYCLFVQSDARTNLCPACNRQCTPAKWSHKRFVCHNCNLVY</sequence>
<evidence type="ECO:0000313" key="2">
    <source>
        <dbReference type="Proteomes" id="UP000094828"/>
    </source>
</evidence>
<accession>A0A1C3ETV0</accession>
<evidence type="ECO:0000313" key="1">
    <source>
        <dbReference type="EMBL" id="ODA36712.1"/>
    </source>
</evidence>
<dbReference type="AlphaFoldDB" id="A0A1C3ETV0"/>
<dbReference type="Proteomes" id="UP000094828">
    <property type="component" value="Unassembled WGS sequence"/>
</dbReference>
<dbReference type="STRING" id="1841610.A6X21_15315"/>
<comment type="caution">
    <text evidence="1">The sequence shown here is derived from an EMBL/GenBank/DDBJ whole genome shotgun (WGS) entry which is preliminary data.</text>
</comment>
<dbReference type="RefSeq" id="WP_068845214.1">
    <property type="nucleotide sequence ID" value="NZ_LYDR01000004.1"/>
</dbReference>
<gene>
    <name evidence="1" type="ORF">A6X21_15315</name>
</gene>
<organism evidence="1 2">
    <name type="scientific">Planctopirus hydrillae</name>
    <dbReference type="NCBI Taxonomy" id="1841610"/>
    <lineage>
        <taxon>Bacteria</taxon>
        <taxon>Pseudomonadati</taxon>
        <taxon>Planctomycetota</taxon>
        <taxon>Planctomycetia</taxon>
        <taxon>Planctomycetales</taxon>
        <taxon>Planctomycetaceae</taxon>
        <taxon>Planctopirus</taxon>
    </lineage>
</organism>
<proteinExistence type="predicted"/>
<dbReference type="EMBL" id="LYDR01000004">
    <property type="protein sequence ID" value="ODA36712.1"/>
    <property type="molecule type" value="Genomic_DNA"/>
</dbReference>
<name>A0A1C3ETV0_9PLAN</name>
<dbReference type="InterPro" id="IPR016908">
    <property type="entry name" value="UCP029037"/>
</dbReference>